<evidence type="ECO:0000313" key="1">
    <source>
        <dbReference type="EMBL" id="KAI4815731.1"/>
    </source>
</evidence>
<evidence type="ECO:0000313" key="2">
    <source>
        <dbReference type="Proteomes" id="UP001057452"/>
    </source>
</evidence>
<reference evidence="1" key="1">
    <citation type="submission" date="2022-05" db="EMBL/GenBank/DDBJ databases">
        <title>Chromosome-level genome of Chaenocephalus aceratus.</title>
        <authorList>
            <person name="Park H."/>
        </authorList>
    </citation>
    <scope>NUCLEOTIDE SEQUENCE</scope>
    <source>
        <strain evidence="1">KU_202001</strain>
    </source>
</reference>
<proteinExistence type="predicted"/>
<organism evidence="1 2">
    <name type="scientific">Chaenocephalus aceratus</name>
    <name type="common">Blackfin icefish</name>
    <name type="synonym">Chaenichthys aceratus</name>
    <dbReference type="NCBI Taxonomy" id="36190"/>
    <lineage>
        <taxon>Eukaryota</taxon>
        <taxon>Metazoa</taxon>
        <taxon>Chordata</taxon>
        <taxon>Craniata</taxon>
        <taxon>Vertebrata</taxon>
        <taxon>Euteleostomi</taxon>
        <taxon>Actinopterygii</taxon>
        <taxon>Neopterygii</taxon>
        <taxon>Teleostei</taxon>
        <taxon>Neoteleostei</taxon>
        <taxon>Acanthomorphata</taxon>
        <taxon>Eupercaria</taxon>
        <taxon>Perciformes</taxon>
        <taxon>Notothenioidei</taxon>
        <taxon>Channichthyidae</taxon>
        <taxon>Chaenocephalus</taxon>
    </lineage>
</organism>
<gene>
    <name evidence="1" type="ORF">KUCAC02_005866</name>
</gene>
<protein>
    <submittedName>
        <fullName evidence="1">Uncharacterized protein</fullName>
    </submittedName>
</protein>
<accession>A0ACB9WRD3</accession>
<dbReference type="Proteomes" id="UP001057452">
    <property type="component" value="Chromosome 13"/>
</dbReference>
<comment type="caution">
    <text evidence="1">The sequence shown here is derived from an EMBL/GenBank/DDBJ whole genome shotgun (WGS) entry which is preliminary data.</text>
</comment>
<keyword evidence="2" id="KW-1185">Reference proteome</keyword>
<dbReference type="EMBL" id="CM043797">
    <property type="protein sequence ID" value="KAI4815731.1"/>
    <property type="molecule type" value="Genomic_DNA"/>
</dbReference>
<name>A0ACB9WRD3_CHAAC</name>
<sequence>MERSRRHTSPLRPSDLCSTKTRQFPPSSCTVSPGSVSRRRCSKLFPDCTTNRRRRERSRMCCPMLPSPRLAILVGRQTSVNPVQLLIEFGFIFRRKLKLSQLLTVHQLRATTAAPWWLLLSAFVVLTILILAMAVYLHCTADREKTNHPVTNPD</sequence>